<evidence type="ECO:0000313" key="3">
    <source>
        <dbReference type="Proteomes" id="UP001154282"/>
    </source>
</evidence>
<dbReference type="EMBL" id="CAMGYJ010000008">
    <property type="protein sequence ID" value="CAI0465005.1"/>
    <property type="molecule type" value="Genomic_DNA"/>
</dbReference>
<name>A0AAV0P2J3_9ROSI</name>
<feature type="compositionally biased region" description="Basic and acidic residues" evidence="1">
    <location>
        <begin position="119"/>
        <end position="131"/>
    </location>
</feature>
<evidence type="ECO:0000256" key="1">
    <source>
        <dbReference type="SAM" id="MobiDB-lite"/>
    </source>
</evidence>
<feature type="region of interest" description="Disordered" evidence="1">
    <location>
        <begin position="105"/>
        <end position="131"/>
    </location>
</feature>
<accession>A0AAV0P2J3</accession>
<organism evidence="2 3">
    <name type="scientific">Linum tenue</name>
    <dbReference type="NCBI Taxonomy" id="586396"/>
    <lineage>
        <taxon>Eukaryota</taxon>
        <taxon>Viridiplantae</taxon>
        <taxon>Streptophyta</taxon>
        <taxon>Embryophyta</taxon>
        <taxon>Tracheophyta</taxon>
        <taxon>Spermatophyta</taxon>
        <taxon>Magnoliopsida</taxon>
        <taxon>eudicotyledons</taxon>
        <taxon>Gunneridae</taxon>
        <taxon>Pentapetalae</taxon>
        <taxon>rosids</taxon>
        <taxon>fabids</taxon>
        <taxon>Malpighiales</taxon>
        <taxon>Linaceae</taxon>
        <taxon>Linum</taxon>
    </lineage>
</organism>
<proteinExistence type="predicted"/>
<reference evidence="2" key="1">
    <citation type="submission" date="2022-08" db="EMBL/GenBank/DDBJ databases">
        <authorList>
            <person name="Gutierrez-Valencia J."/>
        </authorList>
    </citation>
    <scope>NUCLEOTIDE SEQUENCE</scope>
</reference>
<gene>
    <name evidence="2" type="ORF">LITE_LOCUS36420</name>
</gene>
<dbReference type="AlphaFoldDB" id="A0AAV0P2J3"/>
<evidence type="ECO:0000313" key="2">
    <source>
        <dbReference type="EMBL" id="CAI0465005.1"/>
    </source>
</evidence>
<keyword evidence="3" id="KW-1185">Reference proteome</keyword>
<sequence length="152" mass="16917">MKGFLVDNTPLDPLAAYTNKNKQNMTELAATVAFSPNATVSHDAAKRALHVVSEEFTIFSDYTRVAGTLVRKSDTRHLAGATAHCLFASDLDDRNTKILQLEHQLKEGHEGSNQELQEELSKDHEAADTKKDAELAVVREELKQAKEDTKHF</sequence>
<dbReference type="Proteomes" id="UP001154282">
    <property type="component" value="Unassembled WGS sequence"/>
</dbReference>
<comment type="caution">
    <text evidence="2">The sequence shown here is derived from an EMBL/GenBank/DDBJ whole genome shotgun (WGS) entry which is preliminary data.</text>
</comment>
<protein>
    <submittedName>
        <fullName evidence="2">Uncharacterized protein</fullName>
    </submittedName>
</protein>